<sequence length="140" mass="14925">MDVEGAAQDNGASAGRISVVNRVILLVAGNLDLVGRRQSGVGPSLDPVMRVGMLWVVEVGHEAGSHELEATCSAGRVLAADQDAMHGYLVERVIASLVGLLVGVGARFVMGYDGVRYDDFHVFRCHRFSSQMDAVDQIGE</sequence>
<protein>
    <submittedName>
        <fullName evidence="1">Uncharacterized protein</fullName>
    </submittedName>
</protein>
<dbReference type="EMBL" id="VSSQ01072160">
    <property type="protein sequence ID" value="MPN23600.1"/>
    <property type="molecule type" value="Genomic_DNA"/>
</dbReference>
<reference evidence="1" key="1">
    <citation type="submission" date="2019-08" db="EMBL/GenBank/DDBJ databases">
        <authorList>
            <person name="Kucharzyk K."/>
            <person name="Murdoch R.W."/>
            <person name="Higgins S."/>
            <person name="Loffler F."/>
        </authorList>
    </citation>
    <scope>NUCLEOTIDE SEQUENCE</scope>
</reference>
<evidence type="ECO:0000313" key="1">
    <source>
        <dbReference type="EMBL" id="MPN23600.1"/>
    </source>
</evidence>
<gene>
    <name evidence="1" type="ORF">SDC9_170992</name>
</gene>
<comment type="caution">
    <text evidence="1">The sequence shown here is derived from an EMBL/GenBank/DDBJ whole genome shotgun (WGS) entry which is preliminary data.</text>
</comment>
<accession>A0A645GC15</accession>
<proteinExistence type="predicted"/>
<dbReference type="AlphaFoldDB" id="A0A645GC15"/>
<organism evidence="1">
    <name type="scientific">bioreactor metagenome</name>
    <dbReference type="NCBI Taxonomy" id="1076179"/>
    <lineage>
        <taxon>unclassified sequences</taxon>
        <taxon>metagenomes</taxon>
        <taxon>ecological metagenomes</taxon>
    </lineage>
</organism>
<name>A0A645GC15_9ZZZZ</name>